<accession>A0A1I7HUV8</accession>
<gene>
    <name evidence="2" type="ORF">SAMN05216480_11146</name>
</gene>
<dbReference type="OrthoDB" id="677174at2"/>
<dbReference type="AlphaFoldDB" id="A0A1I7HUV8"/>
<keyword evidence="3" id="KW-1185">Reference proteome</keyword>
<dbReference type="Proteomes" id="UP000199138">
    <property type="component" value="Unassembled WGS sequence"/>
</dbReference>
<dbReference type="STRING" id="1224947.SAMN05216480_11146"/>
<proteinExistence type="predicted"/>
<organism evidence="2 3">
    <name type="scientific">Pustulibacterium marinum</name>
    <dbReference type="NCBI Taxonomy" id="1224947"/>
    <lineage>
        <taxon>Bacteria</taxon>
        <taxon>Pseudomonadati</taxon>
        <taxon>Bacteroidota</taxon>
        <taxon>Flavobacteriia</taxon>
        <taxon>Flavobacteriales</taxon>
        <taxon>Flavobacteriaceae</taxon>
        <taxon>Pustulibacterium</taxon>
    </lineage>
</organism>
<sequence length="78" mass="8827">MFLGVSIAEWVGYLASAFLMVAFTMKNVNKLRIINSLGCITFVIYGFMLDIAWPIIISNAFILGSNLYYLFFKKDSEA</sequence>
<reference evidence="2 3" key="1">
    <citation type="submission" date="2016-10" db="EMBL/GenBank/DDBJ databases">
        <authorList>
            <person name="de Groot N.N."/>
        </authorList>
    </citation>
    <scope>NUCLEOTIDE SEQUENCE [LARGE SCALE GENOMIC DNA]</scope>
    <source>
        <strain evidence="2 3">CGMCC 1.12333</strain>
    </source>
</reference>
<name>A0A1I7HUV8_9FLAO</name>
<protein>
    <submittedName>
        <fullName evidence="2">Inner membrane protein</fullName>
    </submittedName>
</protein>
<keyword evidence="1" id="KW-0472">Membrane</keyword>
<feature type="transmembrane region" description="Helical" evidence="1">
    <location>
        <begin position="6"/>
        <end position="24"/>
    </location>
</feature>
<keyword evidence="1" id="KW-0812">Transmembrane</keyword>
<evidence type="ECO:0000313" key="2">
    <source>
        <dbReference type="EMBL" id="SFU64522.1"/>
    </source>
</evidence>
<keyword evidence="1" id="KW-1133">Transmembrane helix</keyword>
<evidence type="ECO:0000313" key="3">
    <source>
        <dbReference type="Proteomes" id="UP000199138"/>
    </source>
</evidence>
<dbReference type="EMBL" id="FPBK01000011">
    <property type="protein sequence ID" value="SFU64522.1"/>
    <property type="molecule type" value="Genomic_DNA"/>
</dbReference>
<dbReference type="RefSeq" id="WP_093025710.1">
    <property type="nucleotide sequence ID" value="NZ_FPBK01000011.1"/>
</dbReference>
<evidence type="ECO:0000256" key="1">
    <source>
        <dbReference type="SAM" id="Phobius"/>
    </source>
</evidence>